<feature type="domain" description="Fucosyltransferase C-terminal" evidence="13">
    <location>
        <begin position="299"/>
        <end position="472"/>
    </location>
</feature>
<dbReference type="PANTHER" id="PTHR48438">
    <property type="entry name" value="ALPHA-(1,3)-FUCOSYLTRANSFERASE C-RELATED"/>
    <property type="match status" value="1"/>
</dbReference>
<dbReference type="Gene3D" id="3.40.50.11660">
    <property type="entry name" value="Glycosyl transferase family 10, C-terminal domain"/>
    <property type="match status" value="1"/>
</dbReference>
<comment type="subcellular location">
    <subcellularLocation>
        <location evidence="1 12">Golgi apparatus</location>
        <location evidence="1 12">Golgi stack membrane</location>
        <topology evidence="1 12">Single-pass type II membrane protein</topology>
    </subcellularLocation>
</comment>
<dbReference type="SUPFAM" id="SSF53756">
    <property type="entry name" value="UDP-Glycosyltransferase/glycogen phosphorylase"/>
    <property type="match status" value="1"/>
</dbReference>
<dbReference type="FunFam" id="3.40.50.11660:FF:000006">
    <property type="entry name" value="Alpha-(1,3)-fucosyltransferase C"/>
    <property type="match status" value="1"/>
</dbReference>
<organism evidence="15 16">
    <name type="scientific">Araneus ventricosus</name>
    <name type="common">Orbweaver spider</name>
    <name type="synonym">Epeira ventricosa</name>
    <dbReference type="NCBI Taxonomy" id="182803"/>
    <lineage>
        <taxon>Eukaryota</taxon>
        <taxon>Metazoa</taxon>
        <taxon>Ecdysozoa</taxon>
        <taxon>Arthropoda</taxon>
        <taxon>Chelicerata</taxon>
        <taxon>Arachnida</taxon>
        <taxon>Araneae</taxon>
        <taxon>Araneomorphae</taxon>
        <taxon>Entelegynae</taxon>
        <taxon>Araneoidea</taxon>
        <taxon>Araneidae</taxon>
        <taxon>Araneus</taxon>
    </lineage>
</organism>
<keyword evidence="6 12" id="KW-0812">Transmembrane</keyword>
<gene>
    <name evidence="15" type="primary">FucTC_5</name>
    <name evidence="15" type="ORF">AVEN_167304_1</name>
</gene>
<evidence type="ECO:0000256" key="9">
    <source>
        <dbReference type="ARBA" id="ARBA00023034"/>
    </source>
</evidence>
<dbReference type="InterPro" id="IPR055270">
    <property type="entry name" value="Glyco_tran_10_C"/>
</dbReference>
<comment type="caution">
    <text evidence="15">The sequence shown here is derived from an EMBL/GenBank/DDBJ whole genome shotgun (WGS) entry which is preliminary data.</text>
</comment>
<accession>A0A4Y2DDL9</accession>
<comment type="similarity">
    <text evidence="3 12">Belongs to the glycosyltransferase 10 family.</text>
</comment>
<dbReference type="GO" id="GO:0032580">
    <property type="term" value="C:Golgi cisterna membrane"/>
    <property type="evidence" value="ECO:0007669"/>
    <property type="project" value="UniProtKB-SubCell"/>
</dbReference>
<evidence type="ECO:0000256" key="4">
    <source>
        <dbReference type="ARBA" id="ARBA00022676"/>
    </source>
</evidence>
<evidence type="ECO:0000256" key="10">
    <source>
        <dbReference type="ARBA" id="ARBA00023136"/>
    </source>
</evidence>
<dbReference type="InterPro" id="IPR001503">
    <property type="entry name" value="Glyco_trans_10"/>
</dbReference>
<evidence type="ECO:0000256" key="11">
    <source>
        <dbReference type="ARBA" id="ARBA00023180"/>
    </source>
</evidence>
<dbReference type="InterPro" id="IPR038577">
    <property type="entry name" value="GT10-like_C_sf"/>
</dbReference>
<keyword evidence="5 12" id="KW-0808">Transferase</keyword>
<evidence type="ECO:0000256" key="12">
    <source>
        <dbReference type="RuleBase" id="RU003832"/>
    </source>
</evidence>
<dbReference type="AlphaFoldDB" id="A0A4Y2DDL9"/>
<dbReference type="EMBL" id="BGPR01000340">
    <property type="protein sequence ID" value="GBM14217.1"/>
    <property type="molecule type" value="Genomic_DNA"/>
</dbReference>
<keyword evidence="10 12" id="KW-0472">Membrane</keyword>
<keyword evidence="8 12" id="KW-1133">Transmembrane helix</keyword>
<evidence type="ECO:0000313" key="15">
    <source>
        <dbReference type="EMBL" id="GBM14217.1"/>
    </source>
</evidence>
<dbReference type="OrthoDB" id="427096at2759"/>
<dbReference type="Pfam" id="PF17039">
    <property type="entry name" value="Glyco_tran_10_N"/>
    <property type="match status" value="1"/>
</dbReference>
<evidence type="ECO:0000313" key="16">
    <source>
        <dbReference type="Proteomes" id="UP000499080"/>
    </source>
</evidence>
<evidence type="ECO:0000256" key="8">
    <source>
        <dbReference type="ARBA" id="ARBA00022989"/>
    </source>
</evidence>
<reference evidence="15 16" key="1">
    <citation type="journal article" date="2019" name="Sci. Rep.">
        <title>Orb-weaving spider Araneus ventricosus genome elucidates the spidroin gene catalogue.</title>
        <authorList>
            <person name="Kono N."/>
            <person name="Nakamura H."/>
            <person name="Ohtoshi R."/>
            <person name="Moran D.A.P."/>
            <person name="Shinohara A."/>
            <person name="Yoshida Y."/>
            <person name="Fujiwara M."/>
            <person name="Mori M."/>
            <person name="Tomita M."/>
            <person name="Arakawa K."/>
        </authorList>
    </citation>
    <scope>NUCLEOTIDE SEQUENCE [LARGE SCALE GENOMIC DNA]</scope>
</reference>
<dbReference type="UniPathway" id="UPA00378"/>
<feature type="transmembrane region" description="Helical" evidence="12">
    <location>
        <begin position="12"/>
        <end position="31"/>
    </location>
</feature>
<feature type="domain" description="Fucosyltransferase N-terminal" evidence="14">
    <location>
        <begin position="170"/>
        <end position="278"/>
    </location>
</feature>
<evidence type="ECO:0000256" key="2">
    <source>
        <dbReference type="ARBA" id="ARBA00004922"/>
    </source>
</evidence>
<keyword evidence="7" id="KW-0735">Signal-anchor</keyword>
<dbReference type="Pfam" id="PF00852">
    <property type="entry name" value="Glyco_transf_10"/>
    <property type="match status" value="1"/>
</dbReference>
<protein>
    <recommendedName>
        <fullName evidence="12">Fucosyltransferase</fullName>
        <ecNumber evidence="12">2.4.1.-</ecNumber>
    </recommendedName>
</protein>
<name>A0A4Y2DDL9_ARAVE</name>
<evidence type="ECO:0000259" key="14">
    <source>
        <dbReference type="Pfam" id="PF17039"/>
    </source>
</evidence>
<dbReference type="EC" id="2.4.1.-" evidence="12"/>
<evidence type="ECO:0000256" key="1">
    <source>
        <dbReference type="ARBA" id="ARBA00004447"/>
    </source>
</evidence>
<evidence type="ECO:0000256" key="3">
    <source>
        <dbReference type="ARBA" id="ARBA00008919"/>
    </source>
</evidence>
<keyword evidence="9 12" id="KW-0333">Golgi apparatus</keyword>
<sequence length="485" mass="56719">MDKFPILKRLCRRLYLICAIIVAGIIFILYLKSENISNRYNEYIQNENTIPTIDPRVFKTRNHASEASTDSKSSLEFRERQQTRTSLLGWLWTPEYAISYTSKTTLSLNDSIADSSHHHETDRNSTKNVYPSIDSNHSTSLPTRVINGNDTKSPTTLPIPETCQLYTMKSAKLVLLWTPFFGTWDYFPQANFQLCSHCRNCRIITDRSKLRESDAVIFHARDIMLFDLPPIRYPHQRWIFYSLESPSYSDFPGLQHMRNMFNWTMTYRTDSDIVSRYGAVVKNQQPKQIDLQSLQRYFANKSKSVVWMTSHCPTYGGRDEYVAELRKYIDVDVYGTCGTSVCPPGDTDKCLQEYADKYKFFLAFENTICRDYITEKLFRNLKYDIIPVMFGGADYDKFVPPGSYIDALSFQSPKHLALFMSGVGRDFKVYSSYFKWRENYSMGIINRKECDLCTMLHRKDLKPSSYNDLRKWWVTDSQCHAWEPK</sequence>
<dbReference type="InterPro" id="IPR031481">
    <property type="entry name" value="Glyco_tran_10_N"/>
</dbReference>
<evidence type="ECO:0000256" key="6">
    <source>
        <dbReference type="ARBA" id="ARBA00022692"/>
    </source>
</evidence>
<comment type="pathway">
    <text evidence="2">Protein modification; protein glycosylation.</text>
</comment>
<evidence type="ECO:0000259" key="13">
    <source>
        <dbReference type="Pfam" id="PF00852"/>
    </source>
</evidence>
<dbReference type="GO" id="GO:0008417">
    <property type="term" value="F:fucosyltransferase activity"/>
    <property type="evidence" value="ECO:0007669"/>
    <property type="project" value="InterPro"/>
</dbReference>
<keyword evidence="11" id="KW-0325">Glycoprotein</keyword>
<proteinExistence type="inferred from homology"/>
<dbReference type="PANTHER" id="PTHR48438:SF1">
    <property type="entry name" value="ALPHA-(1,3)-FUCOSYLTRANSFERASE C-RELATED"/>
    <property type="match status" value="1"/>
</dbReference>
<keyword evidence="16" id="KW-1185">Reference proteome</keyword>
<evidence type="ECO:0000256" key="5">
    <source>
        <dbReference type="ARBA" id="ARBA00022679"/>
    </source>
</evidence>
<dbReference type="Proteomes" id="UP000499080">
    <property type="component" value="Unassembled WGS sequence"/>
</dbReference>
<evidence type="ECO:0000256" key="7">
    <source>
        <dbReference type="ARBA" id="ARBA00022968"/>
    </source>
</evidence>
<keyword evidence="4 12" id="KW-0328">Glycosyltransferase</keyword>